<feature type="region of interest" description="Disordered" evidence="1">
    <location>
        <begin position="60"/>
        <end position="188"/>
    </location>
</feature>
<reference evidence="3" key="1">
    <citation type="submission" date="2023-06" db="EMBL/GenBank/DDBJ databases">
        <title>Survivors Of The Sea: Transcriptome response of Skeletonema marinoi to long-term dormancy.</title>
        <authorList>
            <person name="Pinder M.I.M."/>
            <person name="Kourtchenko O."/>
            <person name="Robertson E.K."/>
            <person name="Larsson T."/>
            <person name="Maumus F."/>
            <person name="Osuna-Cruz C.M."/>
            <person name="Vancaester E."/>
            <person name="Stenow R."/>
            <person name="Vandepoele K."/>
            <person name="Ploug H."/>
            <person name="Bruchert V."/>
            <person name="Godhe A."/>
            <person name="Topel M."/>
        </authorList>
    </citation>
    <scope>NUCLEOTIDE SEQUENCE</scope>
    <source>
        <strain evidence="3">R05AC</strain>
    </source>
</reference>
<evidence type="ECO:0000313" key="4">
    <source>
        <dbReference type="Proteomes" id="UP001224775"/>
    </source>
</evidence>
<accession>A0AAD9DFD2</accession>
<proteinExistence type="predicted"/>
<keyword evidence="2" id="KW-0812">Transmembrane</keyword>
<protein>
    <submittedName>
        <fullName evidence="3">Uncharacterized protein</fullName>
    </submittedName>
</protein>
<dbReference type="EMBL" id="JATAAI010000005">
    <property type="protein sequence ID" value="KAK1745631.1"/>
    <property type="molecule type" value="Genomic_DNA"/>
</dbReference>
<name>A0AAD9DFD2_9STRA</name>
<evidence type="ECO:0000256" key="2">
    <source>
        <dbReference type="SAM" id="Phobius"/>
    </source>
</evidence>
<keyword evidence="4" id="KW-1185">Reference proteome</keyword>
<sequence length="780" mass="87043">MQDDDLRSTLLNNMTIAAAAAEEDEYEAPVDFGDAAHSRGMATSATTSVASSSRILRTPASAPAFSGDDKKAAAAANSSIKSDQITSKHQRSNKPSKLTATGLPEVTDGNNSFHSSPQLMQNTNNSTPQRIQSSSRRDLEQKLRYRSNRDRNTATFQHRSGNIQRNDMSNTKNDDVRENSNNNNVSSAPLPKALTDLLLQTAILGIDTTAKLSKPTLALTKNTLLPQIILPLLKELWETYAPDRLQTWMKVLPSSLKNLHDLLWETDAGKQFGQTSFQLGEDVVDMISSEVARQYCIDVTVALIKFMDALHTPEVRKLLDQFAISMCRLVDVMSSGKAKQIWFDVSDTIWAALEVGSDDVMVMALAEGCAKVCFALERERESLKRRKRGGVVGGGDGSGDEVVGKRSGKVKTERLITASRRRKERDQRQMETYPPGKEVLRGEGGRADIEDALMDGLGSFMRDDDQQQREDDNVADDADQIYMNMSSFVDNNDRPPQRVIVHTTSMEDHPQPFPNPNSVLDIDDESEITTEIEDLRRNDRVVEHCNDLRPQSSANTQMTDNRHQQEGALVYEDERGNPLDNDALSKYDDVEDEQDGVSEQYDNFDEPVLQFYRRLNDVLTQTRKEVNLREALEKQQNDASSKRAGYANVQNDDRSIEPINQENGADQSASHALFSISKKWWKLLFVVMICGTLTMCLLWAALGCYGFYMLFIAETHAPMTAAQVQPIVIQIASTSNQGLNNACTLETDQSDRHDVASISLDDWKELKQDVDAAIDLIKSE</sequence>
<dbReference type="AlphaFoldDB" id="A0AAD9DFD2"/>
<feature type="compositionally biased region" description="Low complexity" evidence="1">
    <location>
        <begin position="73"/>
        <end position="83"/>
    </location>
</feature>
<gene>
    <name evidence="3" type="ORF">QTG54_003555</name>
</gene>
<organism evidence="3 4">
    <name type="scientific">Skeletonema marinoi</name>
    <dbReference type="NCBI Taxonomy" id="267567"/>
    <lineage>
        <taxon>Eukaryota</taxon>
        <taxon>Sar</taxon>
        <taxon>Stramenopiles</taxon>
        <taxon>Ochrophyta</taxon>
        <taxon>Bacillariophyta</taxon>
        <taxon>Coscinodiscophyceae</taxon>
        <taxon>Thalassiosirophycidae</taxon>
        <taxon>Thalassiosirales</taxon>
        <taxon>Skeletonemataceae</taxon>
        <taxon>Skeletonema</taxon>
        <taxon>Skeletonema marinoi-dohrnii complex</taxon>
    </lineage>
</organism>
<keyword evidence="2" id="KW-0472">Membrane</keyword>
<feature type="region of interest" description="Disordered" evidence="1">
    <location>
        <begin position="632"/>
        <end position="661"/>
    </location>
</feature>
<feature type="region of interest" description="Disordered" evidence="1">
    <location>
        <begin position="387"/>
        <end position="442"/>
    </location>
</feature>
<feature type="compositionally biased region" description="Basic and acidic residues" evidence="1">
    <location>
        <begin position="135"/>
        <end position="152"/>
    </location>
</feature>
<feature type="transmembrane region" description="Helical" evidence="2">
    <location>
        <begin position="680"/>
        <end position="711"/>
    </location>
</feature>
<feature type="compositionally biased region" description="Polar residues" evidence="1">
    <location>
        <begin position="108"/>
        <end position="134"/>
    </location>
</feature>
<evidence type="ECO:0000256" key="1">
    <source>
        <dbReference type="SAM" id="MobiDB-lite"/>
    </source>
</evidence>
<evidence type="ECO:0000313" key="3">
    <source>
        <dbReference type="EMBL" id="KAK1745631.1"/>
    </source>
</evidence>
<keyword evidence="2" id="KW-1133">Transmembrane helix</keyword>
<comment type="caution">
    <text evidence="3">The sequence shown here is derived from an EMBL/GenBank/DDBJ whole genome shotgun (WGS) entry which is preliminary data.</text>
</comment>
<feature type="compositionally biased region" description="Polar residues" evidence="1">
    <location>
        <begin position="153"/>
        <end position="171"/>
    </location>
</feature>
<dbReference type="Proteomes" id="UP001224775">
    <property type="component" value="Unassembled WGS sequence"/>
</dbReference>